<gene>
    <name evidence="6" type="ORF">BKA16_001818</name>
</gene>
<dbReference type="PANTHER" id="PTHR35005">
    <property type="entry name" value="3-DEHYDRO-SCYLLO-INOSOSE HYDROLASE"/>
    <property type="match status" value="1"/>
</dbReference>
<dbReference type="Proteomes" id="UP000551501">
    <property type="component" value="Unassembled WGS sequence"/>
</dbReference>
<dbReference type="InterPro" id="IPR023871">
    <property type="entry name" value="MftE"/>
</dbReference>
<comment type="cofactor">
    <cofactor evidence="1">
        <name>Zn(2+)</name>
        <dbReference type="ChEBI" id="CHEBI:29105"/>
    </cofactor>
</comment>
<dbReference type="SUPFAM" id="SSF102215">
    <property type="entry name" value="Creatininase"/>
    <property type="match status" value="1"/>
</dbReference>
<dbReference type="NCBIfam" id="TIGR03964">
    <property type="entry name" value="mycofact_creat"/>
    <property type="match status" value="1"/>
</dbReference>
<dbReference type="Gene3D" id="3.40.50.10310">
    <property type="entry name" value="Creatininase"/>
    <property type="match status" value="1"/>
</dbReference>
<evidence type="ECO:0000256" key="3">
    <source>
        <dbReference type="ARBA" id="ARBA00022801"/>
    </source>
</evidence>
<dbReference type="InterPro" id="IPR003785">
    <property type="entry name" value="Creatininase/forma_Hydrolase"/>
</dbReference>
<dbReference type="GO" id="GO:0009231">
    <property type="term" value="P:riboflavin biosynthetic process"/>
    <property type="evidence" value="ECO:0007669"/>
    <property type="project" value="TreeGrafter"/>
</dbReference>
<comment type="similarity">
    <text evidence="5">Belongs to the creatininase superfamily.</text>
</comment>
<protein>
    <submittedName>
        <fullName evidence="6">Creatinine amidohydrolase</fullName>
        <ecNumber evidence="6">3.5.2.10</ecNumber>
    </submittedName>
</protein>
<keyword evidence="2" id="KW-0479">Metal-binding</keyword>
<evidence type="ECO:0000256" key="1">
    <source>
        <dbReference type="ARBA" id="ARBA00001947"/>
    </source>
</evidence>
<name>A0A840EZS4_9ACTN</name>
<proteinExistence type="inferred from homology"/>
<dbReference type="Pfam" id="PF02633">
    <property type="entry name" value="Creatininase"/>
    <property type="match status" value="1"/>
</dbReference>
<evidence type="ECO:0000313" key="7">
    <source>
        <dbReference type="Proteomes" id="UP000551501"/>
    </source>
</evidence>
<evidence type="ECO:0000256" key="4">
    <source>
        <dbReference type="ARBA" id="ARBA00022833"/>
    </source>
</evidence>
<organism evidence="6 7">
    <name type="scientific">Gordonia humi</name>
    <dbReference type="NCBI Taxonomy" id="686429"/>
    <lineage>
        <taxon>Bacteria</taxon>
        <taxon>Bacillati</taxon>
        <taxon>Actinomycetota</taxon>
        <taxon>Actinomycetes</taxon>
        <taxon>Mycobacteriales</taxon>
        <taxon>Gordoniaceae</taxon>
        <taxon>Gordonia</taxon>
    </lineage>
</organism>
<comment type="caution">
    <text evidence="6">The sequence shown here is derived from an EMBL/GenBank/DDBJ whole genome shotgun (WGS) entry which is preliminary data.</text>
</comment>
<keyword evidence="3 6" id="KW-0378">Hydrolase</keyword>
<evidence type="ECO:0000256" key="5">
    <source>
        <dbReference type="ARBA" id="ARBA00024029"/>
    </source>
</evidence>
<dbReference type="EMBL" id="JACIFP010000001">
    <property type="protein sequence ID" value="MBB4135266.1"/>
    <property type="molecule type" value="Genomic_DNA"/>
</dbReference>
<evidence type="ECO:0000256" key="2">
    <source>
        <dbReference type="ARBA" id="ARBA00022723"/>
    </source>
</evidence>
<dbReference type="EC" id="3.5.2.10" evidence="6"/>
<sequence length="237" mass="24579">MTPALELGARTWRDLVDRELTIVVPVGAVEQHGPHLPVDTDGTIAGDVALRAVSAAAETIDVLLAPTIAYGASGEHEGFPGTISIGADILEKVIVEYGRSACRWAARIVFVNGHGGNAYALAAAVRLLRYEGRDAAWWPCAFPGADAHAGHTETSLLMSIAPDDVRTDLVEVGAVEPVSELMDALRAGGVAAISPNGVLGDPTAADAAHGATLLRRHATALAAALTTWAVRDDGRLT</sequence>
<dbReference type="RefSeq" id="WP_183370329.1">
    <property type="nucleotide sequence ID" value="NZ_BAABHL010000127.1"/>
</dbReference>
<reference evidence="6 7" key="1">
    <citation type="submission" date="2020-08" db="EMBL/GenBank/DDBJ databases">
        <title>Sequencing the genomes of 1000 actinobacteria strains.</title>
        <authorList>
            <person name="Klenk H.-P."/>
        </authorList>
    </citation>
    <scope>NUCLEOTIDE SEQUENCE [LARGE SCALE GENOMIC DNA]</scope>
    <source>
        <strain evidence="6 7">DSM 45298</strain>
    </source>
</reference>
<keyword evidence="7" id="KW-1185">Reference proteome</keyword>
<keyword evidence="4" id="KW-0862">Zinc</keyword>
<dbReference type="InterPro" id="IPR024087">
    <property type="entry name" value="Creatininase-like_sf"/>
</dbReference>
<dbReference type="GO" id="GO:0016811">
    <property type="term" value="F:hydrolase activity, acting on carbon-nitrogen (but not peptide) bonds, in linear amides"/>
    <property type="evidence" value="ECO:0007669"/>
    <property type="project" value="TreeGrafter"/>
</dbReference>
<accession>A0A840EZS4</accession>
<evidence type="ECO:0000313" key="6">
    <source>
        <dbReference type="EMBL" id="MBB4135266.1"/>
    </source>
</evidence>
<dbReference type="GO" id="GO:0047789">
    <property type="term" value="F:creatininase activity"/>
    <property type="evidence" value="ECO:0007669"/>
    <property type="project" value="UniProtKB-EC"/>
</dbReference>
<dbReference type="AlphaFoldDB" id="A0A840EZS4"/>
<dbReference type="GO" id="GO:0046872">
    <property type="term" value="F:metal ion binding"/>
    <property type="evidence" value="ECO:0007669"/>
    <property type="project" value="UniProtKB-KW"/>
</dbReference>
<dbReference type="PANTHER" id="PTHR35005:SF1">
    <property type="entry name" value="2-AMINO-5-FORMYLAMINO-6-RIBOSYLAMINOPYRIMIDIN-4(3H)-ONE 5'-MONOPHOSPHATE DEFORMYLASE"/>
    <property type="match status" value="1"/>
</dbReference>